<feature type="region of interest" description="Disordered" evidence="1">
    <location>
        <begin position="1"/>
        <end position="28"/>
    </location>
</feature>
<sequence>MTAPATTTTSPSRARPGPARGALPVDPTHGRLAPLGLGAVELHDGALAHLQQLGSSAVLQHCAGWLERAGWVRNFDLAAQGRLPEGRQGREFSDSEVYKLLEALAWESGRTGDPALERQVEDLTARVAAAQEEDGYLSTAFGRAGQGHRWSDVEWGHELYCVGHLVQAAVARLRTGHDDELVAVARRAADLVCRVFGPDGDQRVCGHPEVEVALVELARATGEHRYLDQARLFVERRGHGVLAEGQFGPTYFQDDVPVREATRHRGHAVRALYLAAGALDLAVEDDDAELAEAVRHQTLATLARRTYLTGGMGAHHEGESFGDDFELPPDRAYSESCAGIGSVMVNQRLLLATGDPVHADAVERALHNVVAGAVGEEGRSFFYTNPLQVREPASEPPPDEMAPRAASSLRAPWFAVSCCPSNVARTFASLAALVASTDADGVQLHQYATCTVRAPLPVGEVVLAVTTDYPADGRVRVEVLASPEEPWSLSLRVPSWSAGSWVDAGGGRREVGPGTAVERRAFAAGDVVELELPLRARWTHADPRVDALRGQVAVERGPVVHCLESVDLGEDVGLAVVDAGRPPVEQDGQVLVPVAVRHPDEAAGAYADEPPAVPDPPAYRLVPLLPYSRRSNRGPSTLRVWMPTS</sequence>
<evidence type="ECO:0000259" key="4">
    <source>
        <dbReference type="Pfam" id="PF20737"/>
    </source>
</evidence>
<evidence type="ECO:0000313" key="6">
    <source>
        <dbReference type="Proteomes" id="UP001387100"/>
    </source>
</evidence>
<evidence type="ECO:0000259" key="3">
    <source>
        <dbReference type="Pfam" id="PF20736"/>
    </source>
</evidence>
<proteinExistence type="predicted"/>
<dbReference type="PANTHER" id="PTHR43465">
    <property type="entry name" value="DUF1680 DOMAIN PROTEIN (AFU_ORTHOLOGUE AFUA_1G08910)"/>
    <property type="match status" value="1"/>
</dbReference>
<feature type="domain" description="Non-reducing end beta-L-arabinofuranosidase-like GH127 C-terminal" evidence="4">
    <location>
        <begin position="537"/>
        <end position="643"/>
    </location>
</feature>
<dbReference type="Pfam" id="PF07944">
    <property type="entry name" value="Beta-AFase-like_GH127_cat"/>
    <property type="match status" value="1"/>
</dbReference>
<dbReference type="InterPro" id="IPR049046">
    <property type="entry name" value="Beta-AFase-like_GH127_middle"/>
</dbReference>
<comment type="caution">
    <text evidence="5">The sequence shown here is derived from an EMBL/GenBank/DDBJ whole genome shotgun (WGS) entry which is preliminary data.</text>
</comment>
<dbReference type="InterPro" id="IPR049049">
    <property type="entry name" value="Beta-AFase-like_GH127_C"/>
</dbReference>
<dbReference type="InterPro" id="IPR012878">
    <property type="entry name" value="Beta-AFase-like_GH127_cat"/>
</dbReference>
<protein>
    <submittedName>
        <fullName evidence="5">Beta-L-arabinofuranosidase domain-containing protein</fullName>
    </submittedName>
</protein>
<accession>A0ABU8RFG9</accession>
<gene>
    <name evidence="5" type="ORF">WDZ17_00495</name>
</gene>
<keyword evidence="6" id="KW-1185">Reference proteome</keyword>
<dbReference type="Pfam" id="PF20736">
    <property type="entry name" value="Glyco_hydro127M"/>
    <property type="match status" value="1"/>
</dbReference>
<dbReference type="Proteomes" id="UP001387100">
    <property type="component" value="Unassembled WGS sequence"/>
</dbReference>
<dbReference type="EMBL" id="JBBIAA010000001">
    <property type="protein sequence ID" value="MEJ5943771.1"/>
    <property type="molecule type" value="Genomic_DNA"/>
</dbReference>
<name>A0ABU8RFG9_9ACTN</name>
<dbReference type="InterPro" id="IPR008928">
    <property type="entry name" value="6-hairpin_glycosidase_sf"/>
</dbReference>
<dbReference type="Pfam" id="PF20737">
    <property type="entry name" value="Glyco_hydro127C"/>
    <property type="match status" value="1"/>
</dbReference>
<organism evidence="5 6">
    <name type="scientific">Pseudokineococcus basanitobsidens</name>
    <dbReference type="NCBI Taxonomy" id="1926649"/>
    <lineage>
        <taxon>Bacteria</taxon>
        <taxon>Bacillati</taxon>
        <taxon>Actinomycetota</taxon>
        <taxon>Actinomycetes</taxon>
        <taxon>Kineosporiales</taxon>
        <taxon>Kineosporiaceae</taxon>
        <taxon>Pseudokineococcus</taxon>
    </lineage>
</organism>
<evidence type="ECO:0000256" key="1">
    <source>
        <dbReference type="SAM" id="MobiDB-lite"/>
    </source>
</evidence>
<feature type="domain" description="Non-reducing end beta-L-arabinofuranosidase-like GH127 middle" evidence="3">
    <location>
        <begin position="442"/>
        <end position="534"/>
    </location>
</feature>
<reference evidence="5 6" key="1">
    <citation type="journal article" date="2017" name="Int. J. Syst. Evol. Microbiol.">
        <title>Pseudokineococcus basanitobsidens sp. nov., isolated from volcanic rock.</title>
        <authorList>
            <person name="Lee D.W."/>
            <person name="Park M.Y."/>
            <person name="Kim J.J."/>
            <person name="Kim B.S."/>
        </authorList>
    </citation>
    <scope>NUCLEOTIDE SEQUENCE [LARGE SCALE GENOMIC DNA]</scope>
    <source>
        <strain evidence="5 6">DSM 103726</strain>
    </source>
</reference>
<feature type="compositionally biased region" description="Low complexity" evidence="1">
    <location>
        <begin position="1"/>
        <end position="16"/>
    </location>
</feature>
<dbReference type="SUPFAM" id="SSF48208">
    <property type="entry name" value="Six-hairpin glycosidases"/>
    <property type="match status" value="1"/>
</dbReference>
<dbReference type="PANTHER" id="PTHR43465:SF2">
    <property type="entry name" value="DUF1680 DOMAIN PROTEIN (AFU_ORTHOLOGUE AFUA_1G08910)"/>
    <property type="match status" value="1"/>
</dbReference>
<dbReference type="InterPro" id="IPR049174">
    <property type="entry name" value="Beta-AFase-like"/>
</dbReference>
<evidence type="ECO:0000259" key="2">
    <source>
        <dbReference type="Pfam" id="PF07944"/>
    </source>
</evidence>
<dbReference type="RefSeq" id="WP_339573163.1">
    <property type="nucleotide sequence ID" value="NZ_JBBIAA010000001.1"/>
</dbReference>
<feature type="domain" description="Non-reducing end beta-L-arabinofuranosidase-like GH127 catalytic" evidence="2">
    <location>
        <begin position="83"/>
        <end position="431"/>
    </location>
</feature>
<evidence type="ECO:0000313" key="5">
    <source>
        <dbReference type="EMBL" id="MEJ5943771.1"/>
    </source>
</evidence>